<evidence type="ECO:0000313" key="4">
    <source>
        <dbReference type="EMBL" id="KGP71861.1"/>
    </source>
</evidence>
<dbReference type="STRING" id="1385514.N782_16015"/>
<accession>A0A0A2TCT6</accession>
<keyword evidence="1 4" id="KW-0808">Transferase</keyword>
<protein>
    <submittedName>
        <fullName evidence="4">UDP-galactose-lipid carrier transferase</fullName>
    </submittedName>
</protein>
<keyword evidence="5" id="KW-1185">Reference proteome</keyword>
<dbReference type="Gene3D" id="3.40.50.300">
    <property type="entry name" value="P-loop containing nucleotide triphosphate hydrolases"/>
    <property type="match status" value="1"/>
</dbReference>
<dbReference type="PANTHER" id="PTHR34383">
    <property type="entry name" value="POLYPHOSPHATE:AMP PHOSPHOTRANSFERASE-RELATED"/>
    <property type="match status" value="1"/>
</dbReference>
<dbReference type="GO" id="GO:0008976">
    <property type="term" value="F:polyphosphate kinase activity"/>
    <property type="evidence" value="ECO:0007669"/>
    <property type="project" value="InterPro"/>
</dbReference>
<comment type="caution">
    <text evidence="4">The sequence shown here is derived from an EMBL/GenBank/DDBJ whole genome shotgun (WGS) entry which is preliminary data.</text>
</comment>
<feature type="domain" description="Polyphosphate kinase-2-related" evidence="3">
    <location>
        <begin position="13"/>
        <end position="234"/>
    </location>
</feature>
<dbReference type="SUPFAM" id="SSF52540">
    <property type="entry name" value="P-loop containing nucleoside triphosphate hydrolases"/>
    <property type="match status" value="1"/>
</dbReference>
<evidence type="ECO:0000256" key="2">
    <source>
        <dbReference type="ARBA" id="ARBA00022777"/>
    </source>
</evidence>
<dbReference type="OrthoDB" id="9775224at2"/>
<dbReference type="InterPro" id="IPR022488">
    <property type="entry name" value="PPK2-related"/>
</dbReference>
<sequence>MLENIDLTLKISDKKQYKRDLKQSQLELLKLQRSLIDNQVGCLIVCEGWDASGKGGAIKRLTSGLDPRGFDVHSIGAPSINEKRHHYLKRFWTKVPPYGKITIFDRSWYGRVLVERVENLATSAEWSRAFEEINQFENMLTEDRYVVVKLWFHISKNEQLRRFHERAADPLKQWKLTDEDWRNRAKWDDYEMAVEDMLNHTSTQASPWHVIEGEDKFHARVKTNQVVIRAIKDKMALLSNT</sequence>
<gene>
    <name evidence="4" type="ORF">N782_16015</name>
</gene>
<dbReference type="InterPro" id="IPR016898">
    <property type="entry name" value="Polyphosphate_phosphotransfera"/>
</dbReference>
<name>A0A0A2TCT6_9BACI</name>
<dbReference type="RefSeq" id="WP_036821695.1">
    <property type="nucleotide sequence ID" value="NZ_AVBF01000045.1"/>
</dbReference>
<evidence type="ECO:0000256" key="1">
    <source>
        <dbReference type="ARBA" id="ARBA00022679"/>
    </source>
</evidence>
<dbReference type="AlphaFoldDB" id="A0A0A2TCT6"/>
<dbReference type="InterPro" id="IPR027417">
    <property type="entry name" value="P-loop_NTPase"/>
</dbReference>
<dbReference type="Pfam" id="PF03976">
    <property type="entry name" value="PPK2"/>
    <property type="match status" value="1"/>
</dbReference>
<reference evidence="4 5" key="1">
    <citation type="journal article" date="2015" name="Stand. Genomic Sci.">
        <title>High quality draft genome sequence of the moderately halophilic bacterium Pontibacillus yanchengensis Y32(T) and comparison among Pontibacillus genomes.</title>
        <authorList>
            <person name="Huang J."/>
            <person name="Qiao Z.X."/>
            <person name="Tang J.W."/>
            <person name="Wang G."/>
        </authorList>
    </citation>
    <scope>NUCLEOTIDE SEQUENCE [LARGE SCALE GENOMIC DNA]</scope>
    <source>
        <strain evidence="4 5">Y32</strain>
    </source>
</reference>
<dbReference type="EMBL" id="AVBF01000045">
    <property type="protein sequence ID" value="KGP71861.1"/>
    <property type="molecule type" value="Genomic_DNA"/>
</dbReference>
<proteinExistence type="predicted"/>
<dbReference type="eggNOG" id="COG2326">
    <property type="taxonomic scope" value="Bacteria"/>
</dbReference>
<organism evidence="4 5">
    <name type="scientific">Pontibacillus yanchengensis Y32</name>
    <dbReference type="NCBI Taxonomy" id="1385514"/>
    <lineage>
        <taxon>Bacteria</taxon>
        <taxon>Bacillati</taxon>
        <taxon>Bacillota</taxon>
        <taxon>Bacilli</taxon>
        <taxon>Bacillales</taxon>
        <taxon>Bacillaceae</taxon>
        <taxon>Pontibacillus</taxon>
    </lineage>
</organism>
<dbReference type="Proteomes" id="UP000030147">
    <property type="component" value="Unassembled WGS sequence"/>
</dbReference>
<keyword evidence="2" id="KW-0418">Kinase</keyword>
<dbReference type="PANTHER" id="PTHR34383:SF3">
    <property type="entry name" value="POLYPHOSPHATE:AMP PHOSPHOTRANSFERASE"/>
    <property type="match status" value="1"/>
</dbReference>
<dbReference type="PIRSF" id="PIRSF028756">
    <property type="entry name" value="PPK2_prd"/>
    <property type="match status" value="1"/>
</dbReference>
<evidence type="ECO:0000313" key="5">
    <source>
        <dbReference type="Proteomes" id="UP000030147"/>
    </source>
</evidence>
<evidence type="ECO:0000259" key="3">
    <source>
        <dbReference type="Pfam" id="PF03976"/>
    </source>
</evidence>